<feature type="region of interest" description="Disordered" evidence="2">
    <location>
        <begin position="27"/>
        <end position="65"/>
    </location>
</feature>
<reference evidence="3" key="1">
    <citation type="submission" date="2021-11" db="EMBL/GenBank/DDBJ databases">
        <authorList>
            <consortium name="Genoscope - CEA"/>
            <person name="William W."/>
        </authorList>
    </citation>
    <scope>NUCLEOTIDE SEQUENCE</scope>
</reference>
<accession>A0A8J2SHY5</accession>
<dbReference type="Proteomes" id="UP000789595">
    <property type="component" value="Unassembled WGS sequence"/>
</dbReference>
<comment type="similarity">
    <text evidence="1">Belongs to the Iojap/RsfS family.</text>
</comment>
<gene>
    <name evidence="3" type="ORF">PECAL_2P11660</name>
</gene>
<organism evidence="3 4">
    <name type="scientific">Pelagomonas calceolata</name>
    <dbReference type="NCBI Taxonomy" id="35677"/>
    <lineage>
        <taxon>Eukaryota</taxon>
        <taxon>Sar</taxon>
        <taxon>Stramenopiles</taxon>
        <taxon>Ochrophyta</taxon>
        <taxon>Pelagophyceae</taxon>
        <taxon>Pelagomonadales</taxon>
        <taxon>Pelagomonadaceae</taxon>
        <taxon>Pelagomonas</taxon>
    </lineage>
</organism>
<dbReference type="InterPro" id="IPR004394">
    <property type="entry name" value="Iojap/RsfS/C7orf30"/>
</dbReference>
<evidence type="ECO:0000313" key="3">
    <source>
        <dbReference type="EMBL" id="CAH0368116.1"/>
    </source>
</evidence>
<proteinExistence type="inferred from homology"/>
<evidence type="ECO:0000256" key="1">
    <source>
        <dbReference type="ARBA" id="ARBA00010574"/>
    </source>
</evidence>
<dbReference type="Pfam" id="PF02410">
    <property type="entry name" value="RsfS"/>
    <property type="match status" value="1"/>
</dbReference>
<evidence type="ECO:0000256" key="2">
    <source>
        <dbReference type="SAM" id="MobiDB-lite"/>
    </source>
</evidence>
<evidence type="ECO:0000313" key="4">
    <source>
        <dbReference type="Proteomes" id="UP000789595"/>
    </source>
</evidence>
<name>A0A8J2SHY5_9STRA</name>
<sequence>MLARINASAFNALRCRAVRPITLQGSTRLQSSTGGDDAADAWTWKPPATKKEKSGKTRARRAPTTEPLDAKTVATLLEAEGAVDVTTLRPRNVDLCDAMVLASARSQRHLRALADALLVEAKRRPGPRPRAEGHQRGAGDDWVCVDLDRVVVQLLSEEARERLGLEDLHTGAWDPQLDDIEDVPWRNYVEGEPLPPDR</sequence>
<dbReference type="EMBL" id="CAKKNE010000002">
    <property type="protein sequence ID" value="CAH0368116.1"/>
    <property type="molecule type" value="Genomic_DNA"/>
</dbReference>
<dbReference type="SUPFAM" id="SSF81301">
    <property type="entry name" value="Nucleotidyltransferase"/>
    <property type="match status" value="1"/>
</dbReference>
<dbReference type="OrthoDB" id="21330at2759"/>
<dbReference type="Gene3D" id="3.30.460.10">
    <property type="entry name" value="Beta Polymerase, domain 2"/>
    <property type="match status" value="1"/>
</dbReference>
<dbReference type="PANTHER" id="PTHR21043:SF0">
    <property type="entry name" value="MITOCHONDRIAL ASSEMBLY OF RIBOSOMAL LARGE SUBUNIT PROTEIN 1"/>
    <property type="match status" value="1"/>
</dbReference>
<dbReference type="GO" id="GO:0043023">
    <property type="term" value="F:ribosomal large subunit binding"/>
    <property type="evidence" value="ECO:0007669"/>
    <property type="project" value="TreeGrafter"/>
</dbReference>
<keyword evidence="4" id="KW-1185">Reference proteome</keyword>
<dbReference type="PANTHER" id="PTHR21043">
    <property type="entry name" value="IOJAP SUPERFAMILY ORTHOLOG"/>
    <property type="match status" value="1"/>
</dbReference>
<comment type="caution">
    <text evidence="3">The sequence shown here is derived from an EMBL/GenBank/DDBJ whole genome shotgun (WGS) entry which is preliminary data.</text>
</comment>
<dbReference type="AlphaFoldDB" id="A0A8J2SHY5"/>
<evidence type="ECO:0008006" key="5">
    <source>
        <dbReference type="Google" id="ProtNLM"/>
    </source>
</evidence>
<dbReference type="InterPro" id="IPR043519">
    <property type="entry name" value="NT_sf"/>
</dbReference>
<dbReference type="GO" id="GO:0090071">
    <property type="term" value="P:negative regulation of ribosome biogenesis"/>
    <property type="evidence" value="ECO:0007669"/>
    <property type="project" value="TreeGrafter"/>
</dbReference>
<dbReference type="GO" id="GO:0017148">
    <property type="term" value="P:negative regulation of translation"/>
    <property type="evidence" value="ECO:0007669"/>
    <property type="project" value="TreeGrafter"/>
</dbReference>
<protein>
    <recommendedName>
        <fullName evidence="5">Ribosomal silencing factor RsfS</fullName>
    </recommendedName>
</protein>